<proteinExistence type="predicted"/>
<dbReference type="GeneID" id="9044747"/>
<feature type="non-terminal residue" evidence="1">
    <location>
        <position position="54"/>
    </location>
</feature>
<accession>C5KMB1</accession>
<evidence type="ECO:0000313" key="1">
    <source>
        <dbReference type="EMBL" id="EER14383.1"/>
    </source>
</evidence>
<dbReference type="AlphaFoldDB" id="C5KMB1"/>
<dbReference type="InParanoid" id="C5KMB1"/>
<dbReference type="RefSeq" id="XP_002782588.1">
    <property type="nucleotide sequence ID" value="XM_002782542.1"/>
</dbReference>
<dbReference type="EMBL" id="GG674315">
    <property type="protein sequence ID" value="EER14383.1"/>
    <property type="molecule type" value="Genomic_DNA"/>
</dbReference>
<dbReference type="OrthoDB" id="10261749at2759"/>
<name>C5KMB1_PERM5</name>
<evidence type="ECO:0000313" key="2">
    <source>
        <dbReference type="Proteomes" id="UP000007800"/>
    </source>
</evidence>
<organism evidence="2">
    <name type="scientific">Perkinsus marinus (strain ATCC 50983 / TXsc)</name>
    <dbReference type="NCBI Taxonomy" id="423536"/>
    <lineage>
        <taxon>Eukaryota</taxon>
        <taxon>Sar</taxon>
        <taxon>Alveolata</taxon>
        <taxon>Perkinsozoa</taxon>
        <taxon>Perkinsea</taxon>
        <taxon>Perkinsida</taxon>
        <taxon>Perkinsidae</taxon>
        <taxon>Perkinsus</taxon>
    </lineage>
</organism>
<protein>
    <submittedName>
        <fullName evidence="1">Uncharacterized protein</fullName>
    </submittedName>
</protein>
<dbReference type="Proteomes" id="UP000007800">
    <property type="component" value="Unassembled WGS sequence"/>
</dbReference>
<feature type="non-terminal residue" evidence="1">
    <location>
        <position position="1"/>
    </location>
</feature>
<keyword evidence="2" id="KW-1185">Reference proteome</keyword>
<reference evidence="1 2" key="1">
    <citation type="submission" date="2008-07" db="EMBL/GenBank/DDBJ databases">
        <authorList>
            <person name="El-Sayed N."/>
            <person name="Caler E."/>
            <person name="Inman J."/>
            <person name="Amedeo P."/>
            <person name="Hass B."/>
            <person name="Wortman J."/>
        </authorList>
    </citation>
    <scope>NUCLEOTIDE SEQUENCE [LARGE SCALE GENOMIC DNA]</scope>
    <source>
        <strain evidence="2">ATCC 50983 / TXsc</strain>
    </source>
</reference>
<gene>
    <name evidence="1" type="ORF">Pmar_PMAR017584</name>
</gene>
<sequence length="54" mass="6524">NLNKARDERRKLHEQYSKLMDGRRKAMEGMSDIFEAREKLNKEIRAKYGQIKEL</sequence>